<accession>A0A0D7AN56</accession>
<dbReference type="Proteomes" id="UP000054144">
    <property type="component" value="Unassembled WGS sequence"/>
</dbReference>
<name>A0A0D7AN56_9AGAR</name>
<feature type="region of interest" description="Disordered" evidence="1">
    <location>
        <begin position="57"/>
        <end position="141"/>
    </location>
</feature>
<gene>
    <name evidence="2" type="ORF">FISHEDRAFT_69550</name>
</gene>
<keyword evidence="3" id="KW-1185">Reference proteome</keyword>
<dbReference type="EMBL" id="KN881630">
    <property type="protein sequence ID" value="KIY52736.1"/>
    <property type="molecule type" value="Genomic_DNA"/>
</dbReference>
<protein>
    <submittedName>
        <fullName evidence="2">Uncharacterized protein</fullName>
    </submittedName>
</protein>
<organism evidence="2 3">
    <name type="scientific">Fistulina hepatica ATCC 64428</name>
    <dbReference type="NCBI Taxonomy" id="1128425"/>
    <lineage>
        <taxon>Eukaryota</taxon>
        <taxon>Fungi</taxon>
        <taxon>Dikarya</taxon>
        <taxon>Basidiomycota</taxon>
        <taxon>Agaricomycotina</taxon>
        <taxon>Agaricomycetes</taxon>
        <taxon>Agaricomycetidae</taxon>
        <taxon>Agaricales</taxon>
        <taxon>Fistulinaceae</taxon>
        <taxon>Fistulina</taxon>
    </lineage>
</organism>
<evidence type="ECO:0000313" key="3">
    <source>
        <dbReference type="Proteomes" id="UP000054144"/>
    </source>
</evidence>
<dbReference type="AlphaFoldDB" id="A0A0D7AN56"/>
<evidence type="ECO:0000256" key="1">
    <source>
        <dbReference type="SAM" id="MobiDB-lite"/>
    </source>
</evidence>
<sequence>MSLFVRSPTRRLCVSGRAVFAAASIGRSYSVAPHRVSLSLSKNTLLLSATLSRKSFPSTRGVHSATSDVAPHLESDTHVTNVEDGQMTTILSENGSSGKCPTCANGPQHSSDAEVTSSQSNVTDSPSRRDVIDTKCPTCAS</sequence>
<feature type="compositionally biased region" description="Polar residues" evidence="1">
    <location>
        <begin position="86"/>
        <end position="125"/>
    </location>
</feature>
<reference evidence="2 3" key="1">
    <citation type="journal article" date="2015" name="Fungal Genet. Biol.">
        <title>Evolution of novel wood decay mechanisms in Agaricales revealed by the genome sequences of Fistulina hepatica and Cylindrobasidium torrendii.</title>
        <authorList>
            <person name="Floudas D."/>
            <person name="Held B.W."/>
            <person name="Riley R."/>
            <person name="Nagy L.G."/>
            <person name="Koehler G."/>
            <person name="Ransdell A.S."/>
            <person name="Younus H."/>
            <person name="Chow J."/>
            <person name="Chiniquy J."/>
            <person name="Lipzen A."/>
            <person name="Tritt A."/>
            <person name="Sun H."/>
            <person name="Haridas S."/>
            <person name="LaButti K."/>
            <person name="Ohm R.A."/>
            <person name="Kues U."/>
            <person name="Blanchette R.A."/>
            <person name="Grigoriev I.V."/>
            <person name="Minto R.E."/>
            <person name="Hibbett D.S."/>
        </authorList>
    </citation>
    <scope>NUCLEOTIDE SEQUENCE [LARGE SCALE GENOMIC DNA]</scope>
    <source>
        <strain evidence="2 3">ATCC 64428</strain>
    </source>
</reference>
<proteinExistence type="predicted"/>
<evidence type="ECO:0000313" key="2">
    <source>
        <dbReference type="EMBL" id="KIY52736.1"/>
    </source>
</evidence>